<keyword evidence="1" id="KW-0472">Membrane</keyword>
<accession>A0A239PRF3</accession>
<evidence type="ECO:0000313" key="4">
    <source>
        <dbReference type="Proteomes" id="UP000198346"/>
    </source>
</evidence>
<dbReference type="OrthoDB" id="121983at2"/>
<organism evidence="3 4">
    <name type="scientific">Amphiplicatus metriothermophilus</name>
    <dbReference type="NCBI Taxonomy" id="1519374"/>
    <lineage>
        <taxon>Bacteria</taxon>
        <taxon>Pseudomonadati</taxon>
        <taxon>Pseudomonadota</taxon>
        <taxon>Alphaproteobacteria</taxon>
        <taxon>Parvularculales</taxon>
        <taxon>Parvularculaceae</taxon>
        <taxon>Amphiplicatus</taxon>
    </lineage>
</organism>
<gene>
    <name evidence="3" type="ORF">SAMN06297382_1553</name>
</gene>
<protein>
    <submittedName>
        <fullName evidence="3">PEP-CTERM protein-sorting domain-containing protein</fullName>
    </submittedName>
</protein>
<feature type="signal peptide" evidence="2">
    <location>
        <begin position="1"/>
        <end position="41"/>
    </location>
</feature>
<dbReference type="EMBL" id="FZQA01000002">
    <property type="protein sequence ID" value="SNT72502.1"/>
    <property type="molecule type" value="Genomic_DNA"/>
</dbReference>
<keyword evidence="1" id="KW-1133">Transmembrane helix</keyword>
<name>A0A239PRF3_9PROT</name>
<keyword evidence="4" id="KW-1185">Reference proteome</keyword>
<dbReference type="Proteomes" id="UP000198346">
    <property type="component" value="Unassembled WGS sequence"/>
</dbReference>
<proteinExistence type="predicted"/>
<feature type="chain" id="PRO_5012512095" evidence="2">
    <location>
        <begin position="42"/>
        <end position="233"/>
    </location>
</feature>
<keyword evidence="1" id="KW-0812">Transmembrane</keyword>
<evidence type="ECO:0000256" key="1">
    <source>
        <dbReference type="SAM" id="Phobius"/>
    </source>
</evidence>
<dbReference type="NCBIfam" id="TIGR02595">
    <property type="entry name" value="PEP_CTERM"/>
    <property type="match status" value="1"/>
</dbReference>
<dbReference type="RefSeq" id="WP_143265965.1">
    <property type="nucleotide sequence ID" value="NZ_FZQA01000002.1"/>
</dbReference>
<evidence type="ECO:0000313" key="3">
    <source>
        <dbReference type="EMBL" id="SNT72502.1"/>
    </source>
</evidence>
<feature type="transmembrane region" description="Helical" evidence="1">
    <location>
        <begin position="208"/>
        <end position="225"/>
    </location>
</feature>
<sequence length="233" mass="23917">MSVKRRAASLQMGWEFVMTCFRCVLLAVSAATAFAASAAHASTITINGVDHDESAFIDGVTLNSGSFQAHLAPTPEAGLIGGDTSTAIQCVVDSGPCSFTAHFIDNVAFNGTGNDIVLYAVGGSGHELFDISINGVTLANQGAQLTGEMANGYALLAYALDLDLFGVAANAVISSLTVTIGRGGVNPEDFVAFAALNNEKTLVNPVPGAIWLFGTALAGVGLFGARRRKKMGA</sequence>
<keyword evidence="2" id="KW-0732">Signal</keyword>
<dbReference type="AlphaFoldDB" id="A0A239PRF3"/>
<dbReference type="InterPro" id="IPR013424">
    <property type="entry name" value="Ice-binding_C"/>
</dbReference>
<reference evidence="3 4" key="1">
    <citation type="submission" date="2017-07" db="EMBL/GenBank/DDBJ databases">
        <authorList>
            <person name="Sun Z.S."/>
            <person name="Albrecht U."/>
            <person name="Echele G."/>
            <person name="Lee C.C."/>
        </authorList>
    </citation>
    <scope>NUCLEOTIDE SEQUENCE [LARGE SCALE GENOMIC DNA]</scope>
    <source>
        <strain evidence="3 4">CGMCC 1.12710</strain>
    </source>
</reference>
<evidence type="ECO:0000256" key="2">
    <source>
        <dbReference type="SAM" id="SignalP"/>
    </source>
</evidence>